<proteinExistence type="predicted"/>
<dbReference type="PANTHER" id="PTHR43313">
    <property type="entry name" value="SHORT-CHAIN DEHYDROGENASE/REDUCTASE FAMILY 9C"/>
    <property type="match status" value="1"/>
</dbReference>
<accession>W7T6Q9</accession>
<dbReference type="Proteomes" id="UP000019335">
    <property type="component" value="Unassembled WGS sequence"/>
</dbReference>
<evidence type="ECO:0000256" key="1">
    <source>
        <dbReference type="SAM" id="MobiDB-lite"/>
    </source>
</evidence>
<evidence type="ECO:0000313" key="4">
    <source>
        <dbReference type="Proteomes" id="UP000019335"/>
    </source>
</evidence>
<feature type="compositionally biased region" description="Basic and acidic residues" evidence="1">
    <location>
        <begin position="368"/>
        <end position="393"/>
    </location>
</feature>
<protein>
    <submittedName>
        <fullName evidence="3">Dehydrogenase reductase sdr family member 9</fullName>
    </submittedName>
</protein>
<dbReference type="AlphaFoldDB" id="W7T6Q9"/>
<keyword evidence="2" id="KW-0472">Membrane</keyword>
<dbReference type="PANTHER" id="PTHR43313:SF1">
    <property type="entry name" value="3BETA-HYDROXYSTEROID DEHYDROGENASE DHS-16"/>
    <property type="match status" value="1"/>
</dbReference>
<reference evidence="3 4" key="1">
    <citation type="journal article" date="2014" name="Mol. Plant">
        <title>Chromosome Scale Genome Assembly and Transcriptome Profiling of Nannochloropsis gaditana in Nitrogen Depletion.</title>
        <authorList>
            <person name="Corteggiani Carpinelli E."/>
            <person name="Telatin A."/>
            <person name="Vitulo N."/>
            <person name="Forcato C."/>
            <person name="D'Angelo M."/>
            <person name="Schiavon R."/>
            <person name="Vezzi A."/>
            <person name="Giacometti G.M."/>
            <person name="Morosinotto T."/>
            <person name="Valle G."/>
        </authorList>
    </citation>
    <scope>NUCLEOTIDE SEQUENCE [LARGE SCALE GENOMIC DNA]</scope>
    <source>
        <strain evidence="3 4">B-31</strain>
    </source>
</reference>
<dbReference type="InterPro" id="IPR036291">
    <property type="entry name" value="NAD(P)-bd_dom_sf"/>
</dbReference>
<name>W7T6Q9_9STRA</name>
<keyword evidence="2" id="KW-1133">Transmembrane helix</keyword>
<dbReference type="Pfam" id="PF00106">
    <property type="entry name" value="adh_short"/>
    <property type="match status" value="1"/>
</dbReference>
<feature type="transmembrane region" description="Helical" evidence="2">
    <location>
        <begin position="6"/>
        <end position="27"/>
    </location>
</feature>
<dbReference type="Gene3D" id="3.40.50.720">
    <property type="entry name" value="NAD(P)-binding Rossmann-like Domain"/>
    <property type="match status" value="1"/>
</dbReference>
<dbReference type="OrthoDB" id="2102561at2759"/>
<feature type="region of interest" description="Disordered" evidence="1">
    <location>
        <begin position="363"/>
        <end position="393"/>
    </location>
</feature>
<dbReference type="GO" id="GO:0008202">
    <property type="term" value="P:steroid metabolic process"/>
    <property type="evidence" value="ECO:0007669"/>
    <property type="project" value="TreeGrafter"/>
</dbReference>
<comment type="caution">
    <text evidence="3">The sequence shown here is derived from an EMBL/GenBank/DDBJ whole genome shotgun (WGS) entry which is preliminary data.</text>
</comment>
<dbReference type="SUPFAM" id="SSF51735">
    <property type="entry name" value="NAD(P)-binding Rossmann-fold domains"/>
    <property type="match status" value="1"/>
</dbReference>
<dbReference type="InterPro" id="IPR002347">
    <property type="entry name" value="SDR_fam"/>
</dbReference>
<keyword evidence="4" id="KW-1185">Reference proteome</keyword>
<evidence type="ECO:0000313" key="3">
    <source>
        <dbReference type="EMBL" id="EWM22715.1"/>
    </source>
</evidence>
<organism evidence="3 4">
    <name type="scientific">Nannochloropsis gaditana</name>
    <dbReference type="NCBI Taxonomy" id="72520"/>
    <lineage>
        <taxon>Eukaryota</taxon>
        <taxon>Sar</taxon>
        <taxon>Stramenopiles</taxon>
        <taxon>Ochrophyta</taxon>
        <taxon>Eustigmatophyceae</taxon>
        <taxon>Eustigmatales</taxon>
        <taxon>Monodopsidaceae</taxon>
        <taxon>Nannochloropsis</taxon>
    </lineage>
</organism>
<dbReference type="GO" id="GO:0016491">
    <property type="term" value="F:oxidoreductase activity"/>
    <property type="evidence" value="ECO:0007669"/>
    <property type="project" value="TreeGrafter"/>
</dbReference>
<dbReference type="EMBL" id="AZIL01002119">
    <property type="protein sequence ID" value="EWM22715.1"/>
    <property type="molecule type" value="Genomic_DNA"/>
</dbReference>
<sequence>MTRPLAFLVIVVVVEYNVVCCLTPNIIPYRCQRKKKNVCKEVRSACRLFNTEKSVVRLRCPTSPTGTSTRSDMNGDRQVTNVEKRASFSSFLLQLPNILLQATNNVLHLPILFDLAWYVVWAFYIAMAPFYLLCHILFFVLDTLFAIYSFARQKVKSLILFMKGKKGEAREERAILITGCDSGFGFDLAMALAAESLACREEEKKEGRREEPRGRRWKVYAGCLSATGREQITQRAPEAAAHGILVPLSLDVTQASEVATAVDRVRAECRGELFALVNNAGIGVAGLVDWVPMEHFRKIMEVNYFGMIAVSKACLPLLKKRASRACDAPPRIVLVTSFAGLVPGQLSMGAYCASKHAAEAFGYGRGGGQERGREGTRQGGSRGRDEHALHATR</sequence>
<keyword evidence="2" id="KW-0812">Transmembrane</keyword>
<gene>
    <name evidence="3" type="ORF">Naga_100641g4</name>
</gene>
<evidence type="ECO:0000256" key="2">
    <source>
        <dbReference type="SAM" id="Phobius"/>
    </source>
</evidence>